<dbReference type="AlphaFoldDB" id="A0A3S5FC89"/>
<gene>
    <name evidence="3" type="ORF">PXEA_LOCUS4448</name>
</gene>
<organism evidence="3 4">
    <name type="scientific">Protopolystoma xenopodis</name>
    <dbReference type="NCBI Taxonomy" id="117903"/>
    <lineage>
        <taxon>Eukaryota</taxon>
        <taxon>Metazoa</taxon>
        <taxon>Spiralia</taxon>
        <taxon>Lophotrochozoa</taxon>
        <taxon>Platyhelminthes</taxon>
        <taxon>Monogenea</taxon>
        <taxon>Polyopisthocotylea</taxon>
        <taxon>Polystomatidea</taxon>
        <taxon>Polystomatidae</taxon>
        <taxon>Protopolystoma</taxon>
    </lineage>
</organism>
<evidence type="ECO:0000259" key="2">
    <source>
        <dbReference type="PROSITE" id="PS50011"/>
    </source>
</evidence>
<dbReference type="GO" id="GO:0043235">
    <property type="term" value="C:receptor complex"/>
    <property type="evidence" value="ECO:0007669"/>
    <property type="project" value="TreeGrafter"/>
</dbReference>
<evidence type="ECO:0000256" key="1">
    <source>
        <dbReference type="SAM" id="MobiDB-lite"/>
    </source>
</evidence>
<dbReference type="GO" id="GO:0005524">
    <property type="term" value="F:ATP binding"/>
    <property type="evidence" value="ECO:0007669"/>
    <property type="project" value="InterPro"/>
</dbReference>
<dbReference type="GO" id="GO:0005886">
    <property type="term" value="C:plasma membrane"/>
    <property type="evidence" value="ECO:0007669"/>
    <property type="project" value="TreeGrafter"/>
</dbReference>
<sequence length="247" mass="25918">MAYLEQRGLIHRDLAARNILLTHRTSSGFPTAKVADFGMARDLQLSGPVSCPPLQTTSMSPACLPNQTAPSSSLNTSFGVGSKMDTDRRQDGTTENLAGGSVSGRPVQHQLNPFIFEPSSIIKSSKTSVSASTTLSSAPSQPCRRAASTASGLQRPLKPPAPQPPITATCRSVGHSTDGQTFEARTAGTGTAHEPVVDTNCSVTRIGSLSLSVSAATDAGRIPVKWTAPEAVRYHVGQRIYFSSIAV</sequence>
<accession>A0A3S5FC89</accession>
<dbReference type="PANTHER" id="PTHR24416:SF611">
    <property type="entry name" value="TYROSINE-PROTEIN KINASE TRANSMEMBRANE RECEPTOR ROR"/>
    <property type="match status" value="1"/>
</dbReference>
<dbReference type="InterPro" id="IPR000719">
    <property type="entry name" value="Prot_kinase_dom"/>
</dbReference>
<feature type="domain" description="Protein kinase" evidence="2">
    <location>
        <begin position="1"/>
        <end position="197"/>
    </location>
</feature>
<name>A0A3S5FC89_9PLAT</name>
<dbReference type="PANTHER" id="PTHR24416">
    <property type="entry name" value="TYROSINE-PROTEIN KINASE RECEPTOR"/>
    <property type="match status" value="1"/>
</dbReference>
<dbReference type="InterPro" id="IPR001245">
    <property type="entry name" value="Ser-Thr/Tyr_kinase_cat_dom"/>
</dbReference>
<dbReference type="GO" id="GO:0007169">
    <property type="term" value="P:cell surface receptor protein tyrosine kinase signaling pathway"/>
    <property type="evidence" value="ECO:0007669"/>
    <property type="project" value="TreeGrafter"/>
</dbReference>
<dbReference type="PROSITE" id="PS00109">
    <property type="entry name" value="PROTEIN_KINASE_TYR"/>
    <property type="match status" value="1"/>
</dbReference>
<feature type="region of interest" description="Disordered" evidence="1">
    <location>
        <begin position="132"/>
        <end position="193"/>
    </location>
</feature>
<protein>
    <recommendedName>
        <fullName evidence="2">Protein kinase domain-containing protein</fullName>
    </recommendedName>
</protein>
<dbReference type="InterPro" id="IPR050122">
    <property type="entry name" value="RTK"/>
</dbReference>
<comment type="caution">
    <text evidence="3">The sequence shown here is derived from an EMBL/GenBank/DDBJ whole genome shotgun (WGS) entry which is preliminary data.</text>
</comment>
<dbReference type="InterPro" id="IPR011009">
    <property type="entry name" value="Kinase-like_dom_sf"/>
</dbReference>
<proteinExistence type="predicted"/>
<dbReference type="Proteomes" id="UP000784294">
    <property type="component" value="Unassembled WGS sequence"/>
</dbReference>
<dbReference type="SUPFAM" id="SSF56112">
    <property type="entry name" value="Protein kinase-like (PK-like)"/>
    <property type="match status" value="1"/>
</dbReference>
<dbReference type="Pfam" id="PF07714">
    <property type="entry name" value="PK_Tyr_Ser-Thr"/>
    <property type="match status" value="1"/>
</dbReference>
<dbReference type="EMBL" id="CAAALY010010586">
    <property type="protein sequence ID" value="VEL11008.1"/>
    <property type="molecule type" value="Genomic_DNA"/>
</dbReference>
<dbReference type="GO" id="GO:0004714">
    <property type="term" value="F:transmembrane receptor protein tyrosine kinase activity"/>
    <property type="evidence" value="ECO:0007669"/>
    <property type="project" value="TreeGrafter"/>
</dbReference>
<dbReference type="OrthoDB" id="346907at2759"/>
<evidence type="ECO:0000313" key="4">
    <source>
        <dbReference type="Proteomes" id="UP000784294"/>
    </source>
</evidence>
<dbReference type="Gene3D" id="1.10.510.10">
    <property type="entry name" value="Transferase(Phosphotransferase) domain 1"/>
    <property type="match status" value="1"/>
</dbReference>
<reference evidence="3" key="1">
    <citation type="submission" date="2018-11" db="EMBL/GenBank/DDBJ databases">
        <authorList>
            <consortium name="Pathogen Informatics"/>
        </authorList>
    </citation>
    <scope>NUCLEOTIDE SEQUENCE</scope>
</reference>
<dbReference type="InterPro" id="IPR008266">
    <property type="entry name" value="Tyr_kinase_AS"/>
</dbReference>
<evidence type="ECO:0000313" key="3">
    <source>
        <dbReference type="EMBL" id="VEL11008.1"/>
    </source>
</evidence>
<feature type="compositionally biased region" description="Polar residues" evidence="1">
    <location>
        <begin position="65"/>
        <end position="79"/>
    </location>
</feature>
<feature type="region of interest" description="Disordered" evidence="1">
    <location>
        <begin position="65"/>
        <end position="106"/>
    </location>
</feature>
<keyword evidence="4" id="KW-1185">Reference proteome</keyword>
<dbReference type="PROSITE" id="PS50011">
    <property type="entry name" value="PROTEIN_KINASE_DOM"/>
    <property type="match status" value="1"/>
</dbReference>